<dbReference type="InterPro" id="IPR037185">
    <property type="entry name" value="EmrE-like"/>
</dbReference>
<reference evidence="9 10" key="1">
    <citation type="submission" date="2024-09" db="EMBL/GenBank/DDBJ databases">
        <authorList>
            <person name="Sun Q."/>
            <person name="Mori K."/>
        </authorList>
    </citation>
    <scope>NUCLEOTIDE SEQUENCE [LARGE SCALE GENOMIC DNA]</scope>
    <source>
        <strain evidence="9 10">NCAIM B.02610</strain>
    </source>
</reference>
<feature type="domain" description="Gram-positive cocci surface proteins LPxTG" evidence="8">
    <location>
        <begin position="8"/>
        <end position="34"/>
    </location>
</feature>
<keyword evidence="7" id="KW-0472">Membrane</keyword>
<accession>A0ABV6K6P8</accession>
<protein>
    <submittedName>
        <fullName evidence="9">LPXTG cell wall anchor domain-containing protein</fullName>
    </submittedName>
</protein>
<evidence type="ECO:0000256" key="6">
    <source>
        <dbReference type="ARBA" id="ARBA00023088"/>
    </source>
</evidence>
<sequence>MWGFIIWGETLTIASLLGGLLIIAGSIALSRRKKEIISVKEDITIKKGIT</sequence>
<keyword evidence="7" id="KW-1133">Transmembrane helix</keyword>
<comment type="caution">
    <text evidence="9">The sequence shown here is derived from an EMBL/GenBank/DDBJ whole genome shotgun (WGS) entry which is preliminary data.</text>
</comment>
<keyword evidence="7" id="KW-0812">Transmembrane</keyword>
<evidence type="ECO:0000313" key="9">
    <source>
        <dbReference type="EMBL" id="MFC0468997.1"/>
    </source>
</evidence>
<feature type="transmembrane region" description="Helical" evidence="7">
    <location>
        <begin position="6"/>
        <end position="29"/>
    </location>
</feature>
<evidence type="ECO:0000256" key="2">
    <source>
        <dbReference type="ARBA" id="ARBA00004168"/>
    </source>
</evidence>
<dbReference type="EMBL" id="JBHLUX010000001">
    <property type="protein sequence ID" value="MFC0468997.1"/>
    <property type="molecule type" value="Genomic_DNA"/>
</dbReference>
<evidence type="ECO:0000313" key="10">
    <source>
        <dbReference type="Proteomes" id="UP001589838"/>
    </source>
</evidence>
<dbReference type="NCBIfam" id="TIGR01167">
    <property type="entry name" value="LPXTG_anchor"/>
    <property type="match status" value="1"/>
</dbReference>
<evidence type="ECO:0000256" key="5">
    <source>
        <dbReference type="ARBA" id="ARBA00022729"/>
    </source>
</evidence>
<dbReference type="Proteomes" id="UP001589838">
    <property type="component" value="Unassembled WGS sequence"/>
</dbReference>
<dbReference type="InterPro" id="IPR019931">
    <property type="entry name" value="LPXTG_anchor"/>
</dbReference>
<keyword evidence="5" id="KW-0732">Signal</keyword>
<gene>
    <name evidence="9" type="ORF">ACFFHM_00065</name>
</gene>
<evidence type="ECO:0000256" key="3">
    <source>
        <dbReference type="ARBA" id="ARBA00022512"/>
    </source>
</evidence>
<evidence type="ECO:0000256" key="1">
    <source>
        <dbReference type="ARBA" id="ARBA00004127"/>
    </source>
</evidence>
<organism evidence="9 10">
    <name type="scientific">Halalkalibacter kiskunsagensis</name>
    <dbReference type="NCBI Taxonomy" id="1548599"/>
    <lineage>
        <taxon>Bacteria</taxon>
        <taxon>Bacillati</taxon>
        <taxon>Bacillota</taxon>
        <taxon>Bacilli</taxon>
        <taxon>Bacillales</taxon>
        <taxon>Bacillaceae</taxon>
        <taxon>Halalkalibacter</taxon>
    </lineage>
</organism>
<keyword evidence="4" id="KW-0964">Secreted</keyword>
<proteinExistence type="predicted"/>
<evidence type="ECO:0000256" key="4">
    <source>
        <dbReference type="ARBA" id="ARBA00022525"/>
    </source>
</evidence>
<dbReference type="Pfam" id="PF00746">
    <property type="entry name" value="Gram_pos_anchor"/>
    <property type="match status" value="1"/>
</dbReference>
<evidence type="ECO:0000256" key="7">
    <source>
        <dbReference type="SAM" id="Phobius"/>
    </source>
</evidence>
<dbReference type="SUPFAM" id="SSF103481">
    <property type="entry name" value="Multidrug resistance efflux transporter EmrE"/>
    <property type="match status" value="1"/>
</dbReference>
<evidence type="ECO:0000259" key="8">
    <source>
        <dbReference type="Pfam" id="PF00746"/>
    </source>
</evidence>
<name>A0ABV6K6P8_9BACI</name>
<keyword evidence="3" id="KW-0134">Cell wall</keyword>
<dbReference type="RefSeq" id="WP_390183739.1">
    <property type="nucleotide sequence ID" value="NZ_JAXBLX010000046.1"/>
</dbReference>
<keyword evidence="6" id="KW-0572">Peptidoglycan-anchor</keyword>
<comment type="subcellular location">
    <subcellularLocation>
        <location evidence="1">Endomembrane system</location>
        <topology evidence="1">Multi-pass membrane protein</topology>
    </subcellularLocation>
    <subcellularLocation>
        <location evidence="2">Secreted</location>
        <location evidence="2">Cell wall</location>
        <topology evidence="2">Peptidoglycan-anchor</topology>
    </subcellularLocation>
</comment>
<keyword evidence="10" id="KW-1185">Reference proteome</keyword>